<feature type="repeat" description="ARM" evidence="3">
    <location>
        <begin position="226"/>
        <end position="263"/>
    </location>
</feature>
<evidence type="ECO:0000256" key="2">
    <source>
        <dbReference type="ARBA" id="ARBA00022687"/>
    </source>
</evidence>
<dbReference type="InterPro" id="IPR011989">
    <property type="entry name" value="ARM-like"/>
</dbReference>
<dbReference type="GO" id="GO:0008013">
    <property type="term" value="F:beta-catenin binding"/>
    <property type="evidence" value="ECO:0007669"/>
    <property type="project" value="InterPro"/>
</dbReference>
<evidence type="ECO:0000313" key="5">
    <source>
        <dbReference type="EMBL" id="CAH0389495.1"/>
    </source>
</evidence>
<dbReference type="GO" id="GO:0007399">
    <property type="term" value="P:nervous system development"/>
    <property type="evidence" value="ECO:0007669"/>
    <property type="project" value="TreeGrafter"/>
</dbReference>
<sequence>MGRGGAPRRRGGPPPDPLVRAGGSRSRQKPQHGDLTSIVDDNEEKVWRSKLISEQDLVNCNRSDFNINLNSMTEHLCAIESDDNINLCNSLPVYLPSKKEVMSESNEILAKILSWMNKDQVCSPDINKTDGCQNVSEVILNDNFPPNRPSLNFNMWRSVGPVSADSPKFDETIEKRSHSLQQLGTKVEMVYNLLSMLSTHDREKMTKTLLLMTNSPDSCMAMRKSGCLPLLVQLLHGGDESPTVKEGAAQALRNIVHSNSDEKQGRREARVLRLLEQVRDYYEKLPSNVPPDPEQQDDNHIGQVVAALMKFSFDEEHRHAMCQLGALQTISKLILVDHKVHGSNTVNQHSITLRRFAGMTMTNLTFGDSANKSLVCSMSSFMAALVSQLESPSEDLRQVTASVLRNLSWRADERSKIALREVNAITALVKAAMRAEKESTLKSILSALWNFSTHSQENKADICAVEGCLQYLVKMLTYQAPSKTLSINENAGGILRNVSCQIAVREDYRQILRENNCLATLLQLLRSPSLAVVSNACCTLWNFSAQSEKDQQLLWDLGAVPLLRSLVNSKHKMISLGSSATLKNLLAARPDWDPFNKANKGMPGLSIRKRKAFEQELDVNLADTCDNIEVDEERWDGNVTATKSTPSAGQYAETDLDQPTNYSLRYAEDDSSEKIVDQEVPRTYCTEGTPCNISSATSVTDLRPSATDGKGIDEEKEVCTHTSPAESLHSIPNHPESRTPNDINDGKNMIMETPLMFSRASSLDSVSTPPDHPDDRSSVVSEFSRITSGMISPSELPDSPTQTIPPSPQSLKPPTSIPSLLPKPISHSVFEDTVASFKDENTPIQFSTATSLSSLTFDDDIKGDKLINYAVPSGNEKELAPVSEEEDDEDLLKACIRSGMPNSNSNHHLSDHLRRAKSNSPAQIPPSPQSLKSAASLNTSDIQPIQRSVFEDTIATFKDENTPVQFSSATSLSSLTFEDEIKNEKGLNMPSNISAEKDLTPVSEEEDEEALQACIKSGMPSRSSSSNQIHNSGSKIVLVKPCQRVAAKLSNVPIRTGLKKPVSMPAMADCEDDSVRTFCTEDTPANISHAASHSDLSMLCASSDDGSDYENILAECIQSGMPQSQRRVEPSPESKYTSPKHKTMFNERKIPELSPSNKQTSNSFNSSRALPLPRAIVHPRELREVAAQDEIECFATEGSPCNFSAWSSLSDLTVNSKNEQPRPVSSPVPNNESPPMQSLEHTDKDEITVITKQLSECQMKDSCDTWNDDSAITKPTEFSMKESCGTWNEDSTSLPSFNSPLINKSMEGKEVINVTEPTINTTEEQENKQPIATITPFIENREYNEEILSDSHVIELEAGKITIISSLDMEHSMSSIDLESVKPPSIMSSSFSMTSSITENGSLGKSNKMRSLLFRRALGDSVSCNIESTKPPSFLEEANLVDLENSIVSVASIVSEVVDSPPLSLTEDLTVTDTFMTCNDMTDSSTSGGITPKQKRSGERDRYNTYTIQPDKSREGSVEPGVKESQNEAAKKITPKQRRQTEKDRYLTRTLSRDNSLGSDTLIPIDNDILDPDTVTNISDYESEEEQVVNVPKPSIAKPVKTEAIKSAETNKSTETKNNKKSGIPTFKNKTTPKIQTTESPSKPPSTGSRVSPKTPPVDAGSRTQKIQPSEPASKIVKSQVKKEITTTNAVRPTKLLQPLQRQGTFTKDKPVTPVSGIPVLSPKTASAKKIPTKIASLRSPT</sequence>
<feature type="region of interest" description="Disordered" evidence="4">
    <location>
        <begin position="760"/>
        <end position="823"/>
    </location>
</feature>
<dbReference type="PROSITE" id="PS50176">
    <property type="entry name" value="ARM_REPEAT"/>
    <property type="match status" value="1"/>
</dbReference>
<dbReference type="FunFam" id="1.25.10.10:FF:000305">
    <property type="entry name" value="Adenomatous polyposis coli"/>
    <property type="match status" value="1"/>
</dbReference>
<feature type="compositionally biased region" description="Polar residues" evidence="4">
    <location>
        <begin position="1154"/>
        <end position="1167"/>
    </location>
</feature>
<dbReference type="InterPro" id="IPR009223">
    <property type="entry name" value="APC_rpt"/>
</dbReference>
<dbReference type="Pfam" id="PF05923">
    <property type="entry name" value="APC_r"/>
    <property type="match status" value="5"/>
</dbReference>
<feature type="compositionally biased region" description="Polar residues" evidence="4">
    <location>
        <begin position="639"/>
        <end position="648"/>
    </location>
</feature>
<evidence type="ECO:0000256" key="1">
    <source>
        <dbReference type="ARBA" id="ARBA00009051"/>
    </source>
</evidence>
<evidence type="ECO:0000256" key="3">
    <source>
        <dbReference type="PROSITE-ProRule" id="PRU00259"/>
    </source>
</evidence>
<dbReference type="GO" id="GO:0001708">
    <property type="term" value="P:cell fate specification"/>
    <property type="evidence" value="ECO:0007669"/>
    <property type="project" value="TreeGrafter"/>
</dbReference>
<dbReference type="InterPro" id="IPR041257">
    <property type="entry name" value="APC_rep"/>
</dbReference>
<feature type="compositionally biased region" description="Low complexity" evidence="4">
    <location>
        <begin position="1221"/>
        <end position="1235"/>
    </location>
</feature>
<feature type="compositionally biased region" description="Basic residues" evidence="4">
    <location>
        <begin position="1"/>
        <end position="11"/>
    </location>
</feature>
<dbReference type="Pfam" id="PF00514">
    <property type="entry name" value="Arm"/>
    <property type="match status" value="2"/>
</dbReference>
<name>A0A9P0ADK7_BEMTA</name>
<feature type="region of interest" description="Disordered" evidence="4">
    <location>
        <begin position="897"/>
        <end position="938"/>
    </location>
</feature>
<feature type="region of interest" description="Disordered" evidence="4">
    <location>
        <begin position="696"/>
        <end position="748"/>
    </location>
</feature>
<dbReference type="GO" id="GO:0016055">
    <property type="term" value="P:Wnt signaling pathway"/>
    <property type="evidence" value="ECO:0007669"/>
    <property type="project" value="UniProtKB-KW"/>
</dbReference>
<dbReference type="InterPro" id="IPR016024">
    <property type="entry name" value="ARM-type_fold"/>
</dbReference>
<dbReference type="SMART" id="SM00185">
    <property type="entry name" value="ARM"/>
    <property type="match status" value="7"/>
</dbReference>
<comment type="similarity">
    <text evidence="1">Belongs to the adenomatous polyposis coli (APC) family.</text>
</comment>
<feature type="compositionally biased region" description="Polar residues" evidence="4">
    <location>
        <begin position="778"/>
        <end position="791"/>
    </location>
</feature>
<feature type="region of interest" description="Disordered" evidence="4">
    <location>
        <begin position="1215"/>
        <end position="1239"/>
    </location>
</feature>
<feature type="compositionally biased region" description="Polar residues" evidence="4">
    <location>
        <begin position="1549"/>
        <end position="1559"/>
    </location>
</feature>
<gene>
    <name evidence="5" type="ORF">BEMITA_LOCUS8315</name>
</gene>
<feature type="compositionally biased region" description="Basic and acidic residues" evidence="4">
    <location>
        <begin position="710"/>
        <end position="719"/>
    </location>
</feature>
<dbReference type="Proteomes" id="UP001152759">
    <property type="component" value="Chromosome 4"/>
</dbReference>
<accession>A0A9P0ADK7</accession>
<dbReference type="GO" id="GO:0030877">
    <property type="term" value="C:beta-catenin destruction complex"/>
    <property type="evidence" value="ECO:0007669"/>
    <property type="project" value="TreeGrafter"/>
</dbReference>
<dbReference type="InterPro" id="IPR026818">
    <property type="entry name" value="Apc_fam"/>
</dbReference>
<evidence type="ECO:0000256" key="4">
    <source>
        <dbReference type="SAM" id="MobiDB-lite"/>
    </source>
</evidence>
<dbReference type="Gene3D" id="1.25.10.10">
    <property type="entry name" value="Leucine-rich Repeat Variant"/>
    <property type="match status" value="1"/>
</dbReference>
<feature type="region of interest" description="Disordered" evidence="4">
    <location>
        <begin position="639"/>
        <end position="660"/>
    </location>
</feature>
<proteinExistence type="inferred from homology"/>
<dbReference type="GO" id="GO:0090090">
    <property type="term" value="P:negative regulation of canonical Wnt signaling pathway"/>
    <property type="evidence" value="ECO:0007669"/>
    <property type="project" value="TreeGrafter"/>
</dbReference>
<feature type="compositionally biased region" description="Basic and acidic residues" evidence="4">
    <location>
        <begin position="1511"/>
        <end position="1531"/>
    </location>
</feature>
<organism evidence="5 6">
    <name type="scientific">Bemisia tabaci</name>
    <name type="common">Sweetpotato whitefly</name>
    <name type="synonym">Aleurodes tabaci</name>
    <dbReference type="NCBI Taxonomy" id="7038"/>
    <lineage>
        <taxon>Eukaryota</taxon>
        <taxon>Metazoa</taxon>
        <taxon>Ecdysozoa</taxon>
        <taxon>Arthropoda</taxon>
        <taxon>Hexapoda</taxon>
        <taxon>Insecta</taxon>
        <taxon>Pterygota</taxon>
        <taxon>Neoptera</taxon>
        <taxon>Paraneoptera</taxon>
        <taxon>Hemiptera</taxon>
        <taxon>Sternorrhyncha</taxon>
        <taxon>Aleyrodoidea</taxon>
        <taxon>Aleyrodidae</taxon>
        <taxon>Aleyrodinae</taxon>
        <taxon>Bemisia</taxon>
    </lineage>
</organism>
<evidence type="ECO:0000313" key="6">
    <source>
        <dbReference type="Proteomes" id="UP001152759"/>
    </source>
</evidence>
<feature type="compositionally biased region" description="Polar residues" evidence="4">
    <location>
        <begin position="929"/>
        <end position="938"/>
    </location>
</feature>
<feature type="region of interest" description="Disordered" evidence="4">
    <location>
        <begin position="1"/>
        <end position="35"/>
    </location>
</feature>
<keyword evidence="2" id="KW-0879">Wnt signaling pathway</keyword>
<dbReference type="PANTHER" id="PTHR12607:SF12">
    <property type="entry name" value="APC-LIKE, ISOFORM A-RELATED"/>
    <property type="match status" value="1"/>
</dbReference>
<dbReference type="GO" id="GO:0016477">
    <property type="term" value="P:cell migration"/>
    <property type="evidence" value="ECO:0007669"/>
    <property type="project" value="TreeGrafter"/>
</dbReference>
<reference evidence="5" key="1">
    <citation type="submission" date="2021-12" db="EMBL/GenBank/DDBJ databases">
        <authorList>
            <person name="King R."/>
        </authorList>
    </citation>
    <scope>NUCLEOTIDE SEQUENCE</scope>
</reference>
<dbReference type="GO" id="GO:0007026">
    <property type="term" value="P:negative regulation of microtubule depolymerization"/>
    <property type="evidence" value="ECO:0007669"/>
    <property type="project" value="TreeGrafter"/>
</dbReference>
<dbReference type="EMBL" id="OU963865">
    <property type="protein sequence ID" value="CAH0389495.1"/>
    <property type="molecule type" value="Genomic_DNA"/>
</dbReference>
<dbReference type="PANTHER" id="PTHR12607">
    <property type="entry name" value="ADENOMATOUS POLYPOSIS COLI PROTEIN FAMILY"/>
    <property type="match status" value="1"/>
</dbReference>
<dbReference type="GO" id="GO:0005881">
    <property type="term" value="C:cytoplasmic microtubule"/>
    <property type="evidence" value="ECO:0007669"/>
    <property type="project" value="TreeGrafter"/>
</dbReference>
<evidence type="ECO:0008006" key="7">
    <source>
        <dbReference type="Google" id="ProtNLM"/>
    </source>
</evidence>
<dbReference type="Pfam" id="PF05972">
    <property type="entry name" value="APC_15aa"/>
    <property type="match status" value="1"/>
</dbReference>
<feature type="compositionally biased region" description="Polar residues" evidence="4">
    <location>
        <begin position="1628"/>
        <end position="1652"/>
    </location>
</feature>
<dbReference type="GO" id="GO:0007389">
    <property type="term" value="P:pattern specification process"/>
    <property type="evidence" value="ECO:0007669"/>
    <property type="project" value="TreeGrafter"/>
</dbReference>
<dbReference type="Pfam" id="PF18797">
    <property type="entry name" value="APC_rep"/>
    <property type="match status" value="1"/>
</dbReference>
<feature type="compositionally biased region" description="Polar residues" evidence="4">
    <location>
        <begin position="1480"/>
        <end position="1489"/>
    </location>
</feature>
<feature type="region of interest" description="Disordered" evidence="4">
    <location>
        <begin position="1480"/>
        <end position="1561"/>
    </location>
</feature>
<feature type="region of interest" description="Disordered" evidence="4">
    <location>
        <begin position="1581"/>
        <end position="1719"/>
    </location>
</feature>
<keyword evidence="6" id="KW-1185">Reference proteome</keyword>
<dbReference type="SUPFAM" id="SSF48371">
    <property type="entry name" value="ARM repeat"/>
    <property type="match status" value="1"/>
</dbReference>
<dbReference type="InterPro" id="IPR009240">
    <property type="entry name" value="APC_15aa_rpt"/>
</dbReference>
<protein>
    <recommendedName>
        <fullName evidence="7">Adenomatous polyposis coli protein</fullName>
    </recommendedName>
</protein>
<feature type="region of interest" description="Disordered" evidence="4">
    <location>
        <begin position="1120"/>
        <end position="1167"/>
    </location>
</feature>
<dbReference type="GO" id="GO:0016342">
    <property type="term" value="C:catenin complex"/>
    <property type="evidence" value="ECO:0007669"/>
    <property type="project" value="TreeGrafter"/>
</dbReference>
<dbReference type="GO" id="GO:0008017">
    <property type="term" value="F:microtubule binding"/>
    <property type="evidence" value="ECO:0007669"/>
    <property type="project" value="TreeGrafter"/>
</dbReference>
<dbReference type="InterPro" id="IPR000225">
    <property type="entry name" value="Armadillo"/>
</dbReference>